<accession>A0A7S3DAB0</accession>
<feature type="region of interest" description="Disordered" evidence="1">
    <location>
        <begin position="1"/>
        <end position="35"/>
    </location>
</feature>
<dbReference type="EMBL" id="HBIB01021216">
    <property type="protein sequence ID" value="CAE0251521.1"/>
    <property type="molecule type" value="Transcribed_RNA"/>
</dbReference>
<gene>
    <name evidence="2" type="ORF">PBIL07802_LOCUS13745</name>
    <name evidence="3" type="ORF">PBIL07802_LOCUS13746</name>
    <name evidence="4" type="ORF">PBIL07802_LOCUS13748</name>
    <name evidence="5" type="ORF">PBIL07802_LOCUS13749</name>
</gene>
<proteinExistence type="predicted"/>
<evidence type="ECO:0000313" key="2">
    <source>
        <dbReference type="EMBL" id="CAE0251521.1"/>
    </source>
</evidence>
<feature type="region of interest" description="Disordered" evidence="1">
    <location>
        <begin position="313"/>
        <end position="338"/>
    </location>
</feature>
<sequence>MNSEEGSEDSGDDDDDESHAEVGFAPFQPSVEDTLRKRQREEVQRQEYLRHRTSLLRFPNSDVLEKEWLPAGVIDSAVLFAASKGVVEADALLGVMKKHGDMWKCMSGSEAKSDSSCSASYFSPSITYGDDCPRSSLLVDQLLPNRVLTSVKATADLAQIASHLSLELVLAFIQLESTLFSHPFATWSTAEAKQRRSIWEDVENGEFCRPFLAVNACSPAFVNAADCSSSSLHDMCLHLSSHLKVWAAVFGVNGLPSASSVLNHTDILYNIWDLQQKERVILAGMASLFDRFSSTAYLSLQRQLEDALAIGGLQPSNSGQGHNEVRQNKGEDSSSMEVKRSVPYMMTSSEREATFSTLLSLQKRWKSKCELVQTLMRTMNGSTTDVMSLPLVSNAFSAGLPLASAMKAEIEWQSALDKKYIFPSSSLEKSFLFTLRHHLHFHFSTLSACRRGLDPYGWYSDKASLKQSLIEAIEWAGTGKDIHLCREVRARGGTSVSAKEKQAAAREIVAAAERGVIEAMPAAVSLLSDGEHAKKSAVKAAEIGRKARKMTDRKGAFTVFLKGGGEELLHKMNLDDFSDFLSASPPAMLSDRVAFEAERAMLASFQNNSILALHAAIKRARVATAMAVSPAVSGYAKQLKSAQTEAERSLCIARLFWFTLAGSKEAADILYSYVKVDVKKTKLKKDEVPMGFRSAEFERIVSERAGRLGNAAAAFEHAQYTIESGLPDSAVLIALKRSSESGSLQGTEKLLEVISGEDEIQEEVEYYTQRLHTLQAKEGEEKQKKKESGSLLGSVASMFGNFFGGSGGGDGDDEL</sequence>
<feature type="compositionally biased region" description="Basic and acidic residues" evidence="1">
    <location>
        <begin position="323"/>
        <end position="338"/>
    </location>
</feature>
<reference evidence="3" key="1">
    <citation type="submission" date="2021-01" db="EMBL/GenBank/DDBJ databases">
        <authorList>
            <person name="Corre E."/>
            <person name="Pelletier E."/>
            <person name="Niang G."/>
            <person name="Scheremetjew M."/>
            <person name="Finn R."/>
            <person name="Kale V."/>
            <person name="Holt S."/>
            <person name="Cochrane G."/>
            <person name="Meng A."/>
            <person name="Brown T."/>
            <person name="Cohen L."/>
        </authorList>
    </citation>
    <scope>NUCLEOTIDE SEQUENCE</scope>
    <source>
        <strain evidence="3">NIES-2562</strain>
    </source>
</reference>
<protein>
    <submittedName>
        <fullName evidence="3">Uncharacterized protein</fullName>
    </submittedName>
</protein>
<organism evidence="3">
    <name type="scientific">Palpitomonas bilix</name>
    <dbReference type="NCBI Taxonomy" id="652834"/>
    <lineage>
        <taxon>Eukaryota</taxon>
        <taxon>Eukaryota incertae sedis</taxon>
    </lineage>
</organism>
<name>A0A7S3DAB0_9EUKA</name>
<evidence type="ECO:0000313" key="4">
    <source>
        <dbReference type="EMBL" id="CAE0251524.1"/>
    </source>
</evidence>
<evidence type="ECO:0000256" key="1">
    <source>
        <dbReference type="SAM" id="MobiDB-lite"/>
    </source>
</evidence>
<feature type="compositionally biased region" description="Acidic residues" evidence="1">
    <location>
        <begin position="1"/>
        <end position="18"/>
    </location>
</feature>
<dbReference type="EMBL" id="HBIB01021219">
    <property type="protein sequence ID" value="CAE0251524.1"/>
    <property type="molecule type" value="Transcribed_RNA"/>
</dbReference>
<evidence type="ECO:0000313" key="3">
    <source>
        <dbReference type="EMBL" id="CAE0251522.1"/>
    </source>
</evidence>
<evidence type="ECO:0000313" key="5">
    <source>
        <dbReference type="EMBL" id="CAE0251525.1"/>
    </source>
</evidence>
<dbReference type="EMBL" id="HBIB01021220">
    <property type="protein sequence ID" value="CAE0251525.1"/>
    <property type="molecule type" value="Transcribed_RNA"/>
</dbReference>
<dbReference type="EMBL" id="HBIB01021217">
    <property type="protein sequence ID" value="CAE0251522.1"/>
    <property type="molecule type" value="Transcribed_RNA"/>
</dbReference>
<dbReference type="AlphaFoldDB" id="A0A7S3DAB0"/>